<name>A0A1Y1S4G5_9MICR</name>
<dbReference type="Proteomes" id="UP000192639">
    <property type="component" value="Unassembled WGS sequence"/>
</dbReference>
<dbReference type="Gene3D" id="3.90.920.10">
    <property type="entry name" value="DNA primase, PRIM domain"/>
    <property type="match status" value="1"/>
</dbReference>
<dbReference type="SUPFAM" id="SSF56747">
    <property type="entry name" value="Prim-pol domain"/>
    <property type="match status" value="1"/>
</dbReference>
<evidence type="ECO:0000313" key="2">
    <source>
        <dbReference type="EMBL" id="ORD93269.1"/>
    </source>
</evidence>
<dbReference type="PANTHER" id="PTHR10536">
    <property type="entry name" value="DNA PRIMASE SMALL SUBUNIT"/>
    <property type="match status" value="1"/>
</dbReference>
<evidence type="ECO:0000256" key="1">
    <source>
        <dbReference type="ARBA" id="ARBA00009762"/>
    </source>
</evidence>
<comment type="caution">
    <text evidence="2">The sequence shown here is derived from an EMBL/GenBank/DDBJ whole genome shotgun (WGS) entry which is preliminary data.</text>
</comment>
<dbReference type="EMBL" id="LWDP01000124">
    <property type="protein sequence ID" value="ORD93269.1"/>
    <property type="molecule type" value="Genomic_DNA"/>
</dbReference>
<comment type="similarity">
    <text evidence="1">Belongs to the eukaryotic-type primase small subunit family.</text>
</comment>
<keyword evidence="3" id="KW-1185">Reference proteome</keyword>
<dbReference type="GO" id="GO:0006269">
    <property type="term" value="P:DNA replication, synthesis of primer"/>
    <property type="evidence" value="ECO:0007669"/>
    <property type="project" value="InterPro"/>
</dbReference>
<evidence type="ECO:0000313" key="3">
    <source>
        <dbReference type="Proteomes" id="UP000192639"/>
    </source>
</evidence>
<dbReference type="AlphaFoldDB" id="A0A1Y1S4G5"/>
<protein>
    <submittedName>
        <fullName evidence="2">PRI1</fullName>
    </submittedName>
</protein>
<sequence length="275" mass="32601">MQQGLENDKDAVFKKYYTTIFPYNEIFRVLNINENKELAFGKDSGTFIRYETFCNANDFYRRICQVIPYRIDVGSTFKNRPTKYDQNILVSRQLVFDIDLTDYDRKCCKEKKICAKCYDLIKCAIEVLSHILKKQFGFDQFGFVFSGRRGVHCWVFGEDDLDAQVRTNIFKYFDIVISRNFLESEYERILQKYAGNTEKIEDLLKWFPKIDKQVIVQSTHLIKMPFSIHPETMNVSVPLDPSNIKEFEELPTVYSFLDGKENIDEYVKIMNKWVE</sequence>
<organism evidence="2 3">
    <name type="scientific">Enterospora canceri</name>
    <dbReference type="NCBI Taxonomy" id="1081671"/>
    <lineage>
        <taxon>Eukaryota</taxon>
        <taxon>Fungi</taxon>
        <taxon>Fungi incertae sedis</taxon>
        <taxon>Microsporidia</taxon>
        <taxon>Enterocytozoonidae</taxon>
        <taxon>Enterospora</taxon>
    </lineage>
</organism>
<dbReference type="GO" id="GO:0003899">
    <property type="term" value="F:DNA-directed RNA polymerase activity"/>
    <property type="evidence" value="ECO:0007669"/>
    <property type="project" value="InterPro"/>
</dbReference>
<accession>A0A1Y1S4G5</accession>
<reference evidence="2 3" key="1">
    <citation type="journal article" date="2017" name="Environ. Microbiol.">
        <title>Decay of the glycolytic pathway and adaptation to intranuclear parasitism within Enterocytozoonidae microsporidia.</title>
        <authorList>
            <person name="Wiredu Boakye D."/>
            <person name="Jaroenlak P."/>
            <person name="Prachumwat A."/>
            <person name="Williams T.A."/>
            <person name="Bateman K.S."/>
            <person name="Itsathitphaisarn O."/>
            <person name="Sritunyalucksana K."/>
            <person name="Paszkiewicz K.H."/>
            <person name="Moore K.A."/>
            <person name="Stentiford G.D."/>
            <person name="Williams B.A."/>
        </authorList>
    </citation>
    <scope>NUCLEOTIDE SEQUENCE [LARGE SCALE GENOMIC DNA]</scope>
    <source>
        <strain evidence="2 3">GB1</strain>
    </source>
</reference>
<dbReference type="VEuPathDB" id="MicrosporidiaDB:ECANGB1_403"/>
<proteinExistence type="inferred from homology"/>
<dbReference type="OrthoDB" id="19606at2759"/>
<dbReference type="InterPro" id="IPR002755">
    <property type="entry name" value="DNA_primase_S"/>
</dbReference>
<gene>
    <name evidence="2" type="primary">PRI1</name>
    <name evidence="2" type="ORF">ECANGB1_403</name>
</gene>
<dbReference type="Pfam" id="PF01896">
    <property type="entry name" value="DNA_primase_S"/>
    <property type="match status" value="1"/>
</dbReference>